<protein>
    <recommendedName>
        <fullName evidence="4">Transmembrane protein</fullName>
    </recommendedName>
</protein>
<keyword evidence="1" id="KW-0812">Transmembrane</keyword>
<dbReference type="OrthoDB" id="9809670at2"/>
<name>I4AND7_BERLS</name>
<keyword evidence="1" id="KW-0472">Membrane</keyword>
<evidence type="ECO:0000256" key="1">
    <source>
        <dbReference type="SAM" id="Phobius"/>
    </source>
</evidence>
<evidence type="ECO:0000313" key="3">
    <source>
        <dbReference type="Proteomes" id="UP000006054"/>
    </source>
</evidence>
<feature type="transmembrane region" description="Helical" evidence="1">
    <location>
        <begin position="81"/>
        <end position="97"/>
    </location>
</feature>
<accession>I4AND7</accession>
<dbReference type="RefSeq" id="WP_014798903.1">
    <property type="nucleotide sequence ID" value="NC_018018.1"/>
</dbReference>
<gene>
    <name evidence="2" type="ordered locus">Fleli_3134</name>
</gene>
<dbReference type="AlphaFoldDB" id="I4AND7"/>
<feature type="transmembrane region" description="Helical" evidence="1">
    <location>
        <begin position="103"/>
        <end position="119"/>
    </location>
</feature>
<dbReference type="HOGENOM" id="CLU_1347252_0_0_10"/>
<evidence type="ECO:0008006" key="4">
    <source>
        <dbReference type="Google" id="ProtNLM"/>
    </source>
</evidence>
<evidence type="ECO:0000313" key="2">
    <source>
        <dbReference type="EMBL" id="AFM05472.1"/>
    </source>
</evidence>
<dbReference type="PATRIC" id="fig|880071.3.peg.3132"/>
<dbReference type="eggNOG" id="COG2208">
    <property type="taxonomic scope" value="Bacteria"/>
</dbReference>
<dbReference type="KEGG" id="fli:Fleli_3134"/>
<dbReference type="STRING" id="880071.Fleli_3134"/>
<dbReference type="Proteomes" id="UP000006054">
    <property type="component" value="Chromosome"/>
</dbReference>
<keyword evidence="3" id="KW-1185">Reference proteome</keyword>
<feature type="transmembrane region" description="Helical" evidence="1">
    <location>
        <begin position="126"/>
        <end position="146"/>
    </location>
</feature>
<sequence length="203" mass="23910">MTKIFTKWIPIVEYANRESYLNEVQKQVDIISDRFVGLFFLLGICLAPIYSTWFFTWITMGCTCMLYLIVRLILEEGRLSRTLIAVVYAIFLLQFIGQLHGMAEMHFFYFTNAALLIIYQDWRMQVVYSFLGIGHHTFLAIIQWKYGTDLGDYFIGYGDITFFRLFFHFGIALLMSFICGFWAYLIQEIYITITTKTKTDNLV</sequence>
<organism evidence="2 3">
    <name type="scientific">Bernardetia litoralis (strain ATCC 23117 / DSM 6794 / NBRC 15988 / NCIMB 1366 / Fx l1 / Sio-4)</name>
    <name type="common">Flexibacter litoralis</name>
    <dbReference type="NCBI Taxonomy" id="880071"/>
    <lineage>
        <taxon>Bacteria</taxon>
        <taxon>Pseudomonadati</taxon>
        <taxon>Bacteroidota</taxon>
        <taxon>Cytophagia</taxon>
        <taxon>Cytophagales</taxon>
        <taxon>Bernardetiaceae</taxon>
        <taxon>Bernardetia</taxon>
    </lineage>
</organism>
<reference evidence="3" key="1">
    <citation type="submission" date="2012-06" db="EMBL/GenBank/DDBJ databases">
        <title>The complete genome of Flexibacter litoralis DSM 6794.</title>
        <authorList>
            <person name="Lucas S."/>
            <person name="Copeland A."/>
            <person name="Lapidus A."/>
            <person name="Glavina del Rio T."/>
            <person name="Dalin E."/>
            <person name="Tice H."/>
            <person name="Bruce D."/>
            <person name="Goodwin L."/>
            <person name="Pitluck S."/>
            <person name="Peters L."/>
            <person name="Ovchinnikova G."/>
            <person name="Lu M."/>
            <person name="Kyrpides N."/>
            <person name="Mavromatis K."/>
            <person name="Ivanova N."/>
            <person name="Brettin T."/>
            <person name="Detter J.C."/>
            <person name="Han C."/>
            <person name="Larimer F."/>
            <person name="Land M."/>
            <person name="Hauser L."/>
            <person name="Markowitz V."/>
            <person name="Cheng J.-F."/>
            <person name="Hugenholtz P."/>
            <person name="Woyke T."/>
            <person name="Wu D."/>
            <person name="Spring S."/>
            <person name="Lang E."/>
            <person name="Kopitz M."/>
            <person name="Brambilla E."/>
            <person name="Klenk H.-P."/>
            <person name="Eisen J.A."/>
        </authorList>
    </citation>
    <scope>NUCLEOTIDE SEQUENCE [LARGE SCALE GENOMIC DNA]</scope>
    <source>
        <strain evidence="3">ATCC 23117 / DSM 6794 / NBRC 15988 / NCIMB 1366 / Sio-4</strain>
    </source>
</reference>
<feature type="transmembrane region" description="Helical" evidence="1">
    <location>
        <begin position="166"/>
        <end position="186"/>
    </location>
</feature>
<feature type="transmembrane region" description="Helical" evidence="1">
    <location>
        <begin position="35"/>
        <end position="51"/>
    </location>
</feature>
<keyword evidence="1" id="KW-1133">Transmembrane helix</keyword>
<proteinExistence type="predicted"/>
<dbReference type="EMBL" id="CP003345">
    <property type="protein sequence ID" value="AFM05472.1"/>
    <property type="molecule type" value="Genomic_DNA"/>
</dbReference>